<accession>A0AAE3U2C0</accession>
<dbReference type="EMBL" id="JALDYZ010000011">
    <property type="protein sequence ID" value="MDI7923949.1"/>
    <property type="molecule type" value="Genomic_DNA"/>
</dbReference>
<keyword evidence="2" id="KW-1185">Reference proteome</keyword>
<name>A0AAE3U2C0_9HYPH</name>
<dbReference type="Proteomes" id="UP001161580">
    <property type="component" value="Unassembled WGS sequence"/>
</dbReference>
<protein>
    <submittedName>
        <fullName evidence="1">Uncharacterized protein</fullName>
    </submittedName>
</protein>
<evidence type="ECO:0000313" key="2">
    <source>
        <dbReference type="Proteomes" id="UP001161580"/>
    </source>
</evidence>
<gene>
    <name evidence="1" type="ORF">MRS75_17930</name>
</gene>
<reference evidence="1" key="1">
    <citation type="submission" date="2022-03" db="EMBL/GenBank/DDBJ databases">
        <title>Fererhizobium litorale gen. nov., sp. nov., isolated from sandy sediments of the Sea of Japan seashore.</title>
        <authorList>
            <person name="Romanenko L."/>
            <person name="Kurilenko V."/>
            <person name="Otstavnykh N."/>
            <person name="Svetashev V."/>
            <person name="Tekutyeva L."/>
            <person name="Isaeva M."/>
            <person name="Mikhailov V."/>
        </authorList>
    </citation>
    <scope>NUCLEOTIDE SEQUENCE</scope>
    <source>
        <strain evidence="1">KMM 9576</strain>
    </source>
</reference>
<proteinExistence type="predicted"/>
<sequence length="104" mass="11454">MIGWFAIEAMRQDTRPPDLSVLIIGQGFRSRGYQAEFEVANIARKAAAGVVIRGHLIKEDRVLETVEATLDYVPMQSVARDGLIFHHDATGLDIQIAATGYSEP</sequence>
<evidence type="ECO:0000313" key="1">
    <source>
        <dbReference type="EMBL" id="MDI7923949.1"/>
    </source>
</evidence>
<comment type="caution">
    <text evidence="1">The sequence shown here is derived from an EMBL/GenBank/DDBJ whole genome shotgun (WGS) entry which is preliminary data.</text>
</comment>
<dbReference type="AlphaFoldDB" id="A0AAE3U2C0"/>
<dbReference type="RefSeq" id="WP_311787198.1">
    <property type="nucleotide sequence ID" value="NZ_JALDYY010000008.1"/>
</dbReference>
<organism evidence="1 2">
    <name type="scientific">Ferirhizobium litorale</name>
    <dbReference type="NCBI Taxonomy" id="2927786"/>
    <lineage>
        <taxon>Bacteria</taxon>
        <taxon>Pseudomonadati</taxon>
        <taxon>Pseudomonadota</taxon>
        <taxon>Alphaproteobacteria</taxon>
        <taxon>Hyphomicrobiales</taxon>
        <taxon>Rhizobiaceae</taxon>
        <taxon>Ferirhizobium</taxon>
    </lineage>
</organism>